<keyword evidence="3" id="KW-1185">Reference proteome</keyword>
<protein>
    <submittedName>
        <fullName evidence="2">22532_t:CDS:1</fullName>
    </submittedName>
</protein>
<dbReference type="Proteomes" id="UP000789901">
    <property type="component" value="Unassembled WGS sequence"/>
</dbReference>
<feature type="signal peptide" evidence="1">
    <location>
        <begin position="1"/>
        <end position="21"/>
    </location>
</feature>
<accession>A0ABN7V7G6</accession>
<gene>
    <name evidence="2" type="ORF">GMARGA_LOCUS14809</name>
</gene>
<evidence type="ECO:0000256" key="1">
    <source>
        <dbReference type="SAM" id="SignalP"/>
    </source>
</evidence>
<dbReference type="EMBL" id="CAJVQB010009971">
    <property type="protein sequence ID" value="CAG8735512.1"/>
    <property type="molecule type" value="Genomic_DNA"/>
</dbReference>
<reference evidence="2 3" key="1">
    <citation type="submission" date="2021-06" db="EMBL/GenBank/DDBJ databases">
        <authorList>
            <person name="Kallberg Y."/>
            <person name="Tangrot J."/>
            <person name="Rosling A."/>
        </authorList>
    </citation>
    <scope>NUCLEOTIDE SEQUENCE [LARGE SCALE GENOMIC DNA]</scope>
    <source>
        <strain evidence="2 3">120-4 pot B 10/14</strain>
    </source>
</reference>
<proteinExistence type="predicted"/>
<feature type="chain" id="PRO_5045196815" evidence="1">
    <location>
        <begin position="22"/>
        <end position="108"/>
    </location>
</feature>
<evidence type="ECO:0000313" key="2">
    <source>
        <dbReference type="EMBL" id="CAG8735512.1"/>
    </source>
</evidence>
<keyword evidence="1" id="KW-0732">Signal</keyword>
<comment type="caution">
    <text evidence="2">The sequence shown here is derived from an EMBL/GenBank/DDBJ whole genome shotgun (WGS) entry which is preliminary data.</text>
</comment>
<organism evidence="2 3">
    <name type="scientific">Gigaspora margarita</name>
    <dbReference type="NCBI Taxonomy" id="4874"/>
    <lineage>
        <taxon>Eukaryota</taxon>
        <taxon>Fungi</taxon>
        <taxon>Fungi incertae sedis</taxon>
        <taxon>Mucoromycota</taxon>
        <taxon>Glomeromycotina</taxon>
        <taxon>Glomeromycetes</taxon>
        <taxon>Diversisporales</taxon>
        <taxon>Gigasporaceae</taxon>
        <taxon>Gigaspora</taxon>
    </lineage>
</organism>
<evidence type="ECO:0000313" key="3">
    <source>
        <dbReference type="Proteomes" id="UP000789901"/>
    </source>
</evidence>
<sequence length="108" mass="12361">MRHPTFTLLILQNCALPLIEMENSGECIPPSESFNEDPNRVSLTTNNNKSKECGKRNLVTIFKACMGLERFHQLVRNNTVYKEQANKDLVEFTITDSQPFICLITQDL</sequence>
<name>A0ABN7V7G6_GIGMA</name>